<dbReference type="GO" id="GO:0005524">
    <property type="term" value="F:ATP binding"/>
    <property type="evidence" value="ECO:0007669"/>
    <property type="project" value="UniProtKB-KW"/>
</dbReference>
<accession>A0ABX2ICL4</accession>
<evidence type="ECO:0000313" key="6">
    <source>
        <dbReference type="Proteomes" id="UP000778523"/>
    </source>
</evidence>
<evidence type="ECO:0000259" key="4">
    <source>
        <dbReference type="PROSITE" id="PS50893"/>
    </source>
</evidence>
<proteinExistence type="predicted"/>
<dbReference type="InterPro" id="IPR015854">
    <property type="entry name" value="ABC_transpr_LolD-like"/>
</dbReference>
<evidence type="ECO:0000256" key="2">
    <source>
        <dbReference type="ARBA" id="ARBA00022741"/>
    </source>
</evidence>
<dbReference type="RefSeq" id="WP_170020638.1">
    <property type="nucleotide sequence ID" value="NZ_JABCSC020000001.1"/>
</dbReference>
<keyword evidence="1" id="KW-1003">Cell membrane</keyword>
<evidence type="ECO:0000313" key="5">
    <source>
        <dbReference type="EMBL" id="NSL54156.1"/>
    </source>
</evidence>
<organism evidence="5 6">
    <name type="scientific">Uliginosibacterium aquaticum</name>
    <dbReference type="NCBI Taxonomy" id="2731212"/>
    <lineage>
        <taxon>Bacteria</taxon>
        <taxon>Pseudomonadati</taxon>
        <taxon>Pseudomonadota</taxon>
        <taxon>Betaproteobacteria</taxon>
        <taxon>Rhodocyclales</taxon>
        <taxon>Zoogloeaceae</taxon>
        <taxon>Uliginosibacterium</taxon>
    </lineage>
</organism>
<reference evidence="5 6" key="1">
    <citation type="submission" date="2020-06" db="EMBL/GenBank/DDBJ databases">
        <title>Draft genome of Uliginosibacterium sp. IMCC34675.</title>
        <authorList>
            <person name="Song J."/>
        </authorList>
    </citation>
    <scope>NUCLEOTIDE SEQUENCE [LARGE SCALE GENOMIC DNA]</scope>
    <source>
        <strain evidence="5 6">IMCC34675</strain>
    </source>
</reference>
<dbReference type="InterPro" id="IPR003439">
    <property type="entry name" value="ABC_transporter-like_ATP-bd"/>
</dbReference>
<name>A0ABX2ICL4_9RHOO</name>
<comment type="caution">
    <text evidence="5">The sequence shown here is derived from an EMBL/GenBank/DDBJ whole genome shotgun (WGS) entry which is preliminary data.</text>
</comment>
<sequence length="234" mass="25391">MSAPLIELHGLRQRWPGQSADCLAITHFALQPGEHLFLHGASGSGKSSLLSLLAGVLRPTAGEIHLLGERVDHLPAAIRDRLRGEHIGYIFQQFNLLPYLSVIDNVLLPCRFSSRRKARALSRGAASLQAEAQRLLSHLDLFAADWQRPVSALSVGQQQRVAAARALIGQPELLLADEPTSALDAQRQQDFVDLLLHEANEAGSSLIFVSHDQRLAAHFGRVQALSEFNAGGAA</sequence>
<protein>
    <submittedName>
        <fullName evidence="5">ATP-binding cassette domain-containing protein</fullName>
    </submittedName>
</protein>
<keyword evidence="6" id="KW-1185">Reference proteome</keyword>
<evidence type="ECO:0000256" key="1">
    <source>
        <dbReference type="ARBA" id="ARBA00022475"/>
    </source>
</evidence>
<feature type="domain" description="ABC transporter" evidence="4">
    <location>
        <begin position="6"/>
        <end position="233"/>
    </location>
</feature>
<keyword evidence="1" id="KW-0472">Membrane</keyword>
<gene>
    <name evidence="5" type="ORF">HJ583_003890</name>
</gene>
<dbReference type="InterPro" id="IPR003593">
    <property type="entry name" value="AAA+_ATPase"/>
</dbReference>
<dbReference type="InterPro" id="IPR027417">
    <property type="entry name" value="P-loop_NTPase"/>
</dbReference>
<dbReference type="PANTHER" id="PTHR24220:SF611">
    <property type="entry name" value="ATP-BINDING COMPONENT OF ABC TRANSPORTER-RELATED"/>
    <property type="match status" value="1"/>
</dbReference>
<evidence type="ECO:0000256" key="3">
    <source>
        <dbReference type="ARBA" id="ARBA00022840"/>
    </source>
</evidence>
<dbReference type="PANTHER" id="PTHR24220">
    <property type="entry name" value="IMPORT ATP-BINDING PROTEIN"/>
    <property type="match status" value="1"/>
</dbReference>
<keyword evidence="3 5" id="KW-0067">ATP-binding</keyword>
<dbReference type="SMART" id="SM00382">
    <property type="entry name" value="AAA"/>
    <property type="match status" value="1"/>
</dbReference>
<dbReference type="PROSITE" id="PS50893">
    <property type="entry name" value="ABC_TRANSPORTER_2"/>
    <property type="match status" value="1"/>
</dbReference>
<dbReference type="Gene3D" id="3.40.50.300">
    <property type="entry name" value="P-loop containing nucleotide triphosphate hydrolases"/>
    <property type="match status" value="1"/>
</dbReference>
<dbReference type="EMBL" id="JABCSC020000001">
    <property type="protein sequence ID" value="NSL54156.1"/>
    <property type="molecule type" value="Genomic_DNA"/>
</dbReference>
<dbReference type="SUPFAM" id="SSF52540">
    <property type="entry name" value="P-loop containing nucleoside triphosphate hydrolases"/>
    <property type="match status" value="1"/>
</dbReference>
<dbReference type="Pfam" id="PF00005">
    <property type="entry name" value="ABC_tran"/>
    <property type="match status" value="1"/>
</dbReference>
<dbReference type="Proteomes" id="UP000778523">
    <property type="component" value="Unassembled WGS sequence"/>
</dbReference>
<keyword evidence="2" id="KW-0547">Nucleotide-binding</keyword>